<feature type="transmembrane region" description="Helical" evidence="1">
    <location>
        <begin position="195"/>
        <end position="215"/>
    </location>
</feature>
<evidence type="ECO:0000313" key="3">
    <source>
        <dbReference type="EMBL" id="MTS25731.1"/>
    </source>
</evidence>
<feature type="transmembrane region" description="Helical" evidence="1">
    <location>
        <begin position="68"/>
        <end position="87"/>
    </location>
</feature>
<evidence type="ECO:0008006" key="6">
    <source>
        <dbReference type="Google" id="ProtNLM"/>
    </source>
</evidence>
<proteinExistence type="predicted"/>
<dbReference type="GO" id="GO:0030436">
    <property type="term" value="P:asexual sporulation"/>
    <property type="evidence" value="ECO:0007669"/>
    <property type="project" value="InterPro"/>
</dbReference>
<dbReference type="Proteomes" id="UP000431913">
    <property type="component" value="Unassembled WGS sequence"/>
</dbReference>
<organism evidence="2 4">
    <name type="scientific">Ruthenibacterium lactatiformans</name>
    <dbReference type="NCBI Taxonomy" id="1550024"/>
    <lineage>
        <taxon>Bacteria</taxon>
        <taxon>Bacillati</taxon>
        <taxon>Bacillota</taxon>
        <taxon>Clostridia</taxon>
        <taxon>Eubacteriales</taxon>
        <taxon>Oscillospiraceae</taxon>
        <taxon>Ruthenibacterium</taxon>
    </lineage>
</organism>
<evidence type="ECO:0000313" key="2">
    <source>
        <dbReference type="EMBL" id="MST91989.1"/>
    </source>
</evidence>
<sequence length="355" mass="38084">MVVCFLFPRGAPRCIWNVKNVLCLSLRGRNGPCYKPAYKTCDARPFGLTCFSLRVYYTRRRGGGGMRGVIYVDILFFVNALIGYFLLRGAALLAGRIAADWRIFLGAAAAGLSSLLLLLPPLPQWLMWGAKIGSAVLIVFASFPVHNVRGFLKCCFWYVFLNIALSGAVFAATYYGAAQNVSTNNLSVYFNVSPLLLIGCIAGVYLAVQLCAWAFGRPQQVRTIPFTARFEDGCVQGLALVDTGFSVRDPITGTPAFLLSFPAVRGALPPGLLRALALYFDDGAMETGGMPLRLIPTKTAAGTRALPAVRVRELVLEADGAPRRYTGVCAVFTPEPLADGGFCAIVPAEGGVCGA</sequence>
<feature type="transmembrane region" description="Helical" evidence="1">
    <location>
        <begin position="99"/>
        <end position="119"/>
    </location>
</feature>
<protein>
    <recommendedName>
        <fullName evidence="6">Sigma-E processing peptidase SpoIIGA</fullName>
    </recommendedName>
</protein>
<feature type="transmembrane region" description="Helical" evidence="1">
    <location>
        <begin position="155"/>
        <end position="175"/>
    </location>
</feature>
<evidence type="ECO:0000313" key="4">
    <source>
        <dbReference type="Proteomes" id="UP000431913"/>
    </source>
</evidence>
<keyword evidence="1" id="KW-0812">Transmembrane</keyword>
<dbReference type="InterPro" id="IPR005081">
    <property type="entry name" value="SpoIIGA"/>
</dbReference>
<dbReference type="EMBL" id="WMZU01000001">
    <property type="protein sequence ID" value="MTS25731.1"/>
    <property type="molecule type" value="Genomic_DNA"/>
</dbReference>
<accession>A0A6I2U7V8</accession>
<reference evidence="3 5" key="1">
    <citation type="journal article" date="2019" name="Nat. Med.">
        <title>A library of human gut bacterial isolates paired with longitudinal multiomics data enables mechanistic microbiome research.</title>
        <authorList>
            <person name="Poyet M."/>
            <person name="Groussin M."/>
            <person name="Gibbons S.M."/>
            <person name="Avila-Pacheco J."/>
            <person name="Jiang X."/>
            <person name="Kearney S.M."/>
            <person name="Perrotta A.R."/>
            <person name="Berdy B."/>
            <person name="Zhao S."/>
            <person name="Lieberman T.D."/>
            <person name="Swanson P.K."/>
            <person name="Smith M."/>
            <person name="Roesemann S."/>
            <person name="Alexander J.E."/>
            <person name="Rich S.A."/>
            <person name="Livny J."/>
            <person name="Vlamakis H."/>
            <person name="Clish C."/>
            <person name="Bullock K."/>
            <person name="Deik A."/>
            <person name="Scott J."/>
            <person name="Pierce K.A."/>
            <person name="Xavier R.J."/>
            <person name="Alm E.J."/>
        </authorList>
    </citation>
    <scope>NUCLEOTIDE SEQUENCE [LARGE SCALE GENOMIC DNA]</scope>
    <source>
        <strain evidence="3 5">BIOML-A4</strain>
    </source>
</reference>
<dbReference type="EMBL" id="VUNJ01000007">
    <property type="protein sequence ID" value="MST91989.1"/>
    <property type="molecule type" value="Genomic_DNA"/>
</dbReference>
<evidence type="ECO:0000313" key="5">
    <source>
        <dbReference type="Proteomes" id="UP000472755"/>
    </source>
</evidence>
<keyword evidence="1" id="KW-1133">Transmembrane helix</keyword>
<feature type="transmembrane region" description="Helical" evidence="1">
    <location>
        <begin position="125"/>
        <end position="143"/>
    </location>
</feature>
<reference evidence="2 4" key="2">
    <citation type="submission" date="2019-08" db="EMBL/GenBank/DDBJ databases">
        <title>In-depth cultivation of the pig gut microbiome towards novel bacterial diversity and tailored functional studies.</title>
        <authorList>
            <person name="Wylensek D."/>
            <person name="Hitch T.C.A."/>
            <person name="Clavel T."/>
        </authorList>
    </citation>
    <scope>NUCLEOTIDE SEQUENCE [LARGE SCALE GENOMIC DNA]</scope>
    <source>
        <strain evidence="2 4">WCA3-601-WT-6J</strain>
    </source>
</reference>
<dbReference type="GO" id="GO:0006508">
    <property type="term" value="P:proteolysis"/>
    <property type="evidence" value="ECO:0007669"/>
    <property type="project" value="InterPro"/>
</dbReference>
<name>A0A6I2U7V8_9FIRM</name>
<dbReference type="AlphaFoldDB" id="A0A6I2U7V8"/>
<comment type="caution">
    <text evidence="2">The sequence shown here is derived from an EMBL/GenBank/DDBJ whole genome shotgun (WGS) entry which is preliminary data.</text>
</comment>
<dbReference type="Proteomes" id="UP000472755">
    <property type="component" value="Unassembled WGS sequence"/>
</dbReference>
<gene>
    <name evidence="2" type="ORF">FYJ76_08565</name>
    <name evidence="3" type="ORF">GMD59_00310</name>
</gene>
<keyword evidence="1" id="KW-0472">Membrane</keyword>
<evidence type="ECO:0000256" key="1">
    <source>
        <dbReference type="SAM" id="Phobius"/>
    </source>
</evidence>
<dbReference type="GO" id="GO:0004190">
    <property type="term" value="F:aspartic-type endopeptidase activity"/>
    <property type="evidence" value="ECO:0007669"/>
    <property type="project" value="InterPro"/>
</dbReference>
<dbReference type="Pfam" id="PF03419">
    <property type="entry name" value="Peptidase_U4"/>
    <property type="match status" value="1"/>
</dbReference>